<sequence length="189" mass="21516">MACFFGFGSLVNASTHRYEMVAPAQVNGWARAWIDHDLYQHALLSVIPETDTRIHGLMARVPDNNWAELDKRELGYQRYVLNHEEWSAGTILQPLDDSDIQMYKHTDGSFATPDKPILWSYLETVLHGYYQVFGSTGVEAFISTTRHWTVVSDDRDAPLYPRYRPAVGDAAKAVVLPVMYSLLKRHSVT</sequence>
<dbReference type="EMBL" id="CACVAT010000080">
    <property type="protein sequence ID" value="CAA6805266.1"/>
    <property type="molecule type" value="Genomic_DNA"/>
</dbReference>
<dbReference type="AlphaFoldDB" id="A0A6S6SJR1"/>
<reference evidence="1" key="1">
    <citation type="submission" date="2020-01" db="EMBL/GenBank/DDBJ databases">
        <authorList>
            <person name="Meier V. D."/>
            <person name="Meier V D."/>
        </authorList>
    </citation>
    <scope>NUCLEOTIDE SEQUENCE</scope>
    <source>
        <strain evidence="1">HLG_WM_MAG_09</strain>
    </source>
</reference>
<dbReference type="InterPro" id="IPR013024">
    <property type="entry name" value="GGCT-like"/>
</dbReference>
<name>A0A6S6SJR1_9GAMM</name>
<evidence type="ECO:0000313" key="1">
    <source>
        <dbReference type="EMBL" id="CAA6805266.1"/>
    </source>
</evidence>
<dbReference type="CDD" id="cd06661">
    <property type="entry name" value="GGCT_like"/>
    <property type="match status" value="1"/>
</dbReference>
<dbReference type="GO" id="GO:0016740">
    <property type="term" value="F:transferase activity"/>
    <property type="evidence" value="ECO:0007669"/>
    <property type="project" value="UniProtKB-KW"/>
</dbReference>
<dbReference type="Gene3D" id="3.10.490.10">
    <property type="entry name" value="Gamma-glutamyl cyclotransferase-like"/>
    <property type="match status" value="1"/>
</dbReference>
<accession>A0A6S6SJR1</accession>
<dbReference type="SUPFAM" id="SSF110857">
    <property type="entry name" value="Gamma-glutamyl cyclotransferase-like"/>
    <property type="match status" value="1"/>
</dbReference>
<dbReference type="InterPro" id="IPR036568">
    <property type="entry name" value="GGCT-like_sf"/>
</dbReference>
<organism evidence="1">
    <name type="scientific">uncultured Thiotrichaceae bacterium</name>
    <dbReference type="NCBI Taxonomy" id="298394"/>
    <lineage>
        <taxon>Bacteria</taxon>
        <taxon>Pseudomonadati</taxon>
        <taxon>Pseudomonadota</taxon>
        <taxon>Gammaproteobacteria</taxon>
        <taxon>Thiotrichales</taxon>
        <taxon>Thiotrichaceae</taxon>
        <taxon>environmental samples</taxon>
    </lineage>
</organism>
<keyword evidence="1" id="KW-0808">Transferase</keyword>
<proteinExistence type="predicted"/>
<protein>
    <submittedName>
        <fullName evidence="1">Gamma-glutamylcyclotransferase</fullName>
    </submittedName>
</protein>
<gene>
    <name evidence="1" type="ORF">HELGO_WM30548</name>
</gene>